<dbReference type="RefSeq" id="XP_007835626.1">
    <property type="nucleotide sequence ID" value="XM_007837435.1"/>
</dbReference>
<dbReference type="InterPro" id="IPR050129">
    <property type="entry name" value="Zn_alcohol_dh"/>
</dbReference>
<dbReference type="InterPro" id="IPR036291">
    <property type="entry name" value="NAD(P)-bd_dom_sf"/>
</dbReference>
<dbReference type="HOGENOM" id="CLU_026673_0_0_1"/>
<dbReference type="OMA" id="HEVGPDC"/>
<dbReference type="SUPFAM" id="SSF51735">
    <property type="entry name" value="NAD(P)-binding Rossmann-fold domains"/>
    <property type="match status" value="1"/>
</dbReference>
<gene>
    <name evidence="3" type="ORF">PFICI_08854</name>
</gene>
<reference evidence="4" key="1">
    <citation type="journal article" date="2015" name="BMC Genomics">
        <title>Genomic and transcriptomic analysis of the endophytic fungus Pestalotiopsis fici reveals its lifestyle and high potential for synthesis of natural products.</title>
        <authorList>
            <person name="Wang X."/>
            <person name="Zhang X."/>
            <person name="Liu L."/>
            <person name="Xiang M."/>
            <person name="Wang W."/>
            <person name="Sun X."/>
            <person name="Che Y."/>
            <person name="Guo L."/>
            <person name="Liu G."/>
            <person name="Guo L."/>
            <person name="Wang C."/>
            <person name="Yin W.B."/>
            <person name="Stadler M."/>
            <person name="Zhang X."/>
            <person name="Liu X."/>
        </authorList>
    </citation>
    <scope>NUCLEOTIDE SEQUENCE [LARGE SCALE GENOMIC DNA]</scope>
    <source>
        <strain evidence="4">W106-1 / CGMCC3.15140</strain>
    </source>
</reference>
<evidence type="ECO:0000313" key="3">
    <source>
        <dbReference type="EMBL" id="ETS79001.1"/>
    </source>
</evidence>
<dbReference type="SUPFAM" id="SSF50129">
    <property type="entry name" value="GroES-like"/>
    <property type="match status" value="1"/>
</dbReference>
<dbReference type="AlphaFoldDB" id="W3X1F8"/>
<dbReference type="PANTHER" id="PTHR43401:SF2">
    <property type="entry name" value="L-THREONINE 3-DEHYDROGENASE"/>
    <property type="match status" value="1"/>
</dbReference>
<dbReference type="Gene3D" id="3.40.50.720">
    <property type="entry name" value="NAD(P)-binding Rossmann-like Domain"/>
    <property type="match status" value="1"/>
</dbReference>
<evidence type="ECO:0000313" key="4">
    <source>
        <dbReference type="Proteomes" id="UP000030651"/>
    </source>
</evidence>
<dbReference type="PANTHER" id="PTHR43401">
    <property type="entry name" value="L-THREONINE 3-DEHYDROGENASE"/>
    <property type="match status" value="1"/>
</dbReference>
<dbReference type="eggNOG" id="KOG1198">
    <property type="taxonomic scope" value="Eukaryota"/>
</dbReference>
<dbReference type="GeneID" id="19273867"/>
<sequence>MAQNMKALVLHGPKDLRLEEVPRPEAGPGSVVVQVLAAPLWDYLAEVIDGTRQYPLAFPLIFGTCCVGRITQVGPDVKALQPGSLVFCDYIVRLRDAPEERIVLGYHGGQTPLEQKLSSEYWKDGCFAEFARFPTENVHQLDEKALEQNGISPYQMSELAALIPAMGAVNSIGITAGETVLVVPATGYFSSSAIVAALAVGATVVAGSRSKDKLDALVAHFGDDGKRIRPVVLTGDVYADCAALRAATPGGKGADAYIDYSPPMAAGTTHIEAGLLALKRHGRCCFAGVIIDNVPIPYAVVMAQCLTIKGQFAQERDDTARAVRLIEAGNLTLRKDIIAQHPLEEHAEALKLAAESGGWKKLVLFAPK</sequence>
<evidence type="ECO:0000259" key="2">
    <source>
        <dbReference type="Pfam" id="PF08240"/>
    </source>
</evidence>
<protein>
    <recommendedName>
        <fullName evidence="2">Alcohol dehydrogenase-like N-terminal domain-containing protein</fullName>
    </recommendedName>
</protein>
<name>W3X1F8_PESFW</name>
<dbReference type="OrthoDB" id="5407715at2759"/>
<evidence type="ECO:0000256" key="1">
    <source>
        <dbReference type="ARBA" id="ARBA00023002"/>
    </source>
</evidence>
<keyword evidence="4" id="KW-1185">Reference proteome</keyword>
<dbReference type="InterPro" id="IPR013154">
    <property type="entry name" value="ADH-like_N"/>
</dbReference>
<dbReference type="Pfam" id="PF08240">
    <property type="entry name" value="ADH_N"/>
    <property type="match status" value="1"/>
</dbReference>
<feature type="domain" description="Alcohol dehydrogenase-like N-terminal" evidence="2">
    <location>
        <begin position="27"/>
        <end position="142"/>
    </location>
</feature>
<dbReference type="Proteomes" id="UP000030651">
    <property type="component" value="Unassembled WGS sequence"/>
</dbReference>
<dbReference type="InterPro" id="IPR011032">
    <property type="entry name" value="GroES-like_sf"/>
</dbReference>
<dbReference type="EMBL" id="KI912114">
    <property type="protein sequence ID" value="ETS79001.1"/>
    <property type="molecule type" value="Genomic_DNA"/>
</dbReference>
<dbReference type="GO" id="GO:0016491">
    <property type="term" value="F:oxidoreductase activity"/>
    <property type="evidence" value="ECO:0007669"/>
    <property type="project" value="UniProtKB-KW"/>
</dbReference>
<dbReference type="InParanoid" id="W3X1F8"/>
<dbReference type="Gene3D" id="3.90.180.10">
    <property type="entry name" value="Medium-chain alcohol dehydrogenases, catalytic domain"/>
    <property type="match status" value="1"/>
</dbReference>
<keyword evidence="1" id="KW-0560">Oxidoreductase</keyword>
<accession>W3X1F8</accession>
<dbReference type="KEGG" id="pfy:PFICI_08854"/>
<proteinExistence type="predicted"/>
<organism evidence="3 4">
    <name type="scientific">Pestalotiopsis fici (strain W106-1 / CGMCC3.15140)</name>
    <dbReference type="NCBI Taxonomy" id="1229662"/>
    <lineage>
        <taxon>Eukaryota</taxon>
        <taxon>Fungi</taxon>
        <taxon>Dikarya</taxon>
        <taxon>Ascomycota</taxon>
        <taxon>Pezizomycotina</taxon>
        <taxon>Sordariomycetes</taxon>
        <taxon>Xylariomycetidae</taxon>
        <taxon>Amphisphaeriales</taxon>
        <taxon>Sporocadaceae</taxon>
        <taxon>Pestalotiopsis</taxon>
    </lineage>
</organism>